<feature type="transmembrane region" description="Helical" evidence="6">
    <location>
        <begin position="126"/>
        <end position="145"/>
    </location>
</feature>
<feature type="transmembrane region" description="Helical" evidence="6">
    <location>
        <begin position="61"/>
        <end position="82"/>
    </location>
</feature>
<feature type="transmembrane region" description="Helical" evidence="6">
    <location>
        <begin position="89"/>
        <end position="106"/>
    </location>
</feature>
<gene>
    <name evidence="7" type="ORF">B2A_13302</name>
</gene>
<keyword evidence="4 6" id="KW-1133">Transmembrane helix</keyword>
<protein>
    <submittedName>
        <fullName evidence="7">Inner membrane protein</fullName>
    </submittedName>
</protein>
<comment type="caution">
    <text evidence="7">The sequence shown here is derived from an EMBL/GenBank/DDBJ whole genome shotgun (WGS) entry which is preliminary data.</text>
</comment>
<keyword evidence="2" id="KW-1003">Cell membrane</keyword>
<dbReference type="GO" id="GO:0005886">
    <property type="term" value="C:plasma membrane"/>
    <property type="evidence" value="ECO:0007669"/>
    <property type="project" value="UniProtKB-SubCell"/>
</dbReference>
<evidence type="ECO:0000256" key="6">
    <source>
        <dbReference type="SAM" id="Phobius"/>
    </source>
</evidence>
<keyword evidence="5 6" id="KW-0472">Membrane</keyword>
<reference evidence="7" key="1">
    <citation type="submission" date="2013-08" db="EMBL/GenBank/DDBJ databases">
        <authorList>
            <person name="Mendez C."/>
            <person name="Richter M."/>
            <person name="Ferrer M."/>
            <person name="Sanchez J."/>
        </authorList>
    </citation>
    <scope>NUCLEOTIDE SEQUENCE</scope>
</reference>
<dbReference type="EMBL" id="AUZZ01009622">
    <property type="protein sequence ID" value="EQD33166.1"/>
    <property type="molecule type" value="Genomic_DNA"/>
</dbReference>
<evidence type="ECO:0000256" key="5">
    <source>
        <dbReference type="ARBA" id="ARBA00023136"/>
    </source>
</evidence>
<evidence type="ECO:0000313" key="7">
    <source>
        <dbReference type="EMBL" id="EQD33166.1"/>
    </source>
</evidence>
<accession>T0YD11</accession>
<reference evidence="7" key="2">
    <citation type="journal article" date="2014" name="ISME J.">
        <title>Microbial stratification in low pH oxic and suboxic macroscopic growths along an acid mine drainage.</title>
        <authorList>
            <person name="Mendez-Garcia C."/>
            <person name="Mesa V."/>
            <person name="Sprenger R.R."/>
            <person name="Richter M."/>
            <person name="Diez M.S."/>
            <person name="Solano J."/>
            <person name="Bargiela R."/>
            <person name="Golyshina O.V."/>
            <person name="Manteca A."/>
            <person name="Ramos J.L."/>
            <person name="Gallego J.R."/>
            <person name="Llorente I."/>
            <person name="Martins Dos Santos V.A."/>
            <person name="Jensen O.N."/>
            <person name="Pelaez A.I."/>
            <person name="Sanchez J."/>
            <person name="Ferrer M."/>
        </authorList>
    </citation>
    <scope>NUCLEOTIDE SEQUENCE</scope>
</reference>
<dbReference type="AlphaFoldDB" id="T0YD11"/>
<comment type="subcellular location">
    <subcellularLocation>
        <location evidence="1">Cell membrane</location>
        <topology evidence="1">Multi-pass membrane protein</topology>
    </subcellularLocation>
</comment>
<organism evidence="7">
    <name type="scientific">mine drainage metagenome</name>
    <dbReference type="NCBI Taxonomy" id="410659"/>
    <lineage>
        <taxon>unclassified sequences</taxon>
        <taxon>metagenomes</taxon>
        <taxon>ecological metagenomes</taxon>
    </lineage>
</organism>
<name>T0YD11_9ZZZZ</name>
<keyword evidence="3 6" id="KW-0812">Transmembrane</keyword>
<sequence>MFWVHRLQHLILHHVGPALLVLSAPVSVLRAGLPGPVWRVLSASWVRRPIGLLWRVLQHELLAPVLFVGLIYFWLTPSVQFLAMLSQRLYLLMNWSIFIDGILFWWMILAPIEAQGAAAVPYGRRVIVLTAVALPQIVLGAYITLCSRPLYSIYAVCGRAWHISPDCSISSSGGCSPGSRGAMMSAVGVLVILHHVLQADRRALAETRAKAADASAGAPA</sequence>
<evidence type="ECO:0000256" key="3">
    <source>
        <dbReference type="ARBA" id="ARBA00022692"/>
    </source>
</evidence>
<proteinExistence type="predicted"/>
<dbReference type="Pfam" id="PF09678">
    <property type="entry name" value="Caa3_CtaG"/>
    <property type="match status" value="1"/>
</dbReference>
<evidence type="ECO:0000256" key="4">
    <source>
        <dbReference type="ARBA" id="ARBA00022989"/>
    </source>
</evidence>
<evidence type="ECO:0000256" key="1">
    <source>
        <dbReference type="ARBA" id="ARBA00004651"/>
    </source>
</evidence>
<evidence type="ECO:0000256" key="2">
    <source>
        <dbReference type="ARBA" id="ARBA00022475"/>
    </source>
</evidence>
<dbReference type="InterPro" id="IPR019108">
    <property type="entry name" value="Caa3_assmbl_CtaG-rel"/>
</dbReference>